<evidence type="ECO:0000256" key="1">
    <source>
        <dbReference type="SAM" id="MobiDB-lite"/>
    </source>
</evidence>
<feature type="domain" description="WW" evidence="2">
    <location>
        <begin position="14"/>
        <end position="48"/>
    </location>
</feature>
<sequence length="103" mass="12195">MFALLFSLFQKPPPPLPEGWAQKWNQRYQRAYYVEIKTGRWEWEPPTVPREEKMGNLPSLCHECDKSTKSLRDDSAMERTATRREDRAWAAPDSEIDQVDRII</sequence>
<evidence type="ECO:0000313" key="3">
    <source>
        <dbReference type="EMBL" id="KAL2783536.1"/>
    </source>
</evidence>
<dbReference type="Gene3D" id="2.20.70.10">
    <property type="match status" value="1"/>
</dbReference>
<feature type="region of interest" description="Disordered" evidence="1">
    <location>
        <begin position="68"/>
        <end position="89"/>
    </location>
</feature>
<evidence type="ECO:0000259" key="2">
    <source>
        <dbReference type="PROSITE" id="PS50020"/>
    </source>
</evidence>
<proteinExistence type="predicted"/>
<dbReference type="PROSITE" id="PS50020">
    <property type="entry name" value="WW_DOMAIN_2"/>
    <property type="match status" value="1"/>
</dbReference>
<dbReference type="SUPFAM" id="SSF51045">
    <property type="entry name" value="WW domain"/>
    <property type="match status" value="1"/>
</dbReference>
<gene>
    <name evidence="3" type="ORF">BJX66DRAFT_344853</name>
</gene>
<reference evidence="3 4" key="1">
    <citation type="submission" date="2024-07" db="EMBL/GenBank/DDBJ databases">
        <title>Section-level genome sequencing and comparative genomics of Aspergillus sections Usti and Cavernicolus.</title>
        <authorList>
            <consortium name="Lawrence Berkeley National Laboratory"/>
            <person name="Nybo J.L."/>
            <person name="Vesth T.C."/>
            <person name="Theobald S."/>
            <person name="Frisvad J.C."/>
            <person name="Larsen T.O."/>
            <person name="Kjaerboelling I."/>
            <person name="Rothschild-Mancinelli K."/>
            <person name="Lyhne E.K."/>
            <person name="Kogle M.E."/>
            <person name="Barry K."/>
            <person name="Clum A."/>
            <person name="Na H."/>
            <person name="Ledsgaard L."/>
            <person name="Lin J."/>
            <person name="Lipzen A."/>
            <person name="Kuo A."/>
            <person name="Riley R."/>
            <person name="Mondo S."/>
            <person name="Labutti K."/>
            <person name="Haridas S."/>
            <person name="Pangalinan J."/>
            <person name="Salamov A.A."/>
            <person name="Simmons B.A."/>
            <person name="Magnuson J.K."/>
            <person name="Chen J."/>
            <person name="Drula E."/>
            <person name="Henrissat B."/>
            <person name="Wiebenga A."/>
            <person name="Lubbers R.J."/>
            <person name="Gomes A.C."/>
            <person name="Makela M.R."/>
            <person name="Stajich J."/>
            <person name="Grigoriev I.V."/>
            <person name="Mortensen U.H."/>
            <person name="De Vries R.P."/>
            <person name="Baker S.E."/>
            <person name="Andersen M.R."/>
        </authorList>
    </citation>
    <scope>NUCLEOTIDE SEQUENCE [LARGE SCALE GENOMIC DNA]</scope>
    <source>
        <strain evidence="3 4">CBS 209.92</strain>
    </source>
</reference>
<keyword evidence="4" id="KW-1185">Reference proteome</keyword>
<dbReference type="InterPro" id="IPR001202">
    <property type="entry name" value="WW_dom"/>
</dbReference>
<organism evidence="3 4">
    <name type="scientific">Aspergillus keveii</name>
    <dbReference type="NCBI Taxonomy" id="714993"/>
    <lineage>
        <taxon>Eukaryota</taxon>
        <taxon>Fungi</taxon>
        <taxon>Dikarya</taxon>
        <taxon>Ascomycota</taxon>
        <taxon>Pezizomycotina</taxon>
        <taxon>Eurotiomycetes</taxon>
        <taxon>Eurotiomycetidae</taxon>
        <taxon>Eurotiales</taxon>
        <taxon>Aspergillaceae</taxon>
        <taxon>Aspergillus</taxon>
        <taxon>Aspergillus subgen. Nidulantes</taxon>
    </lineage>
</organism>
<name>A0ABR4FJW6_9EURO</name>
<comment type="caution">
    <text evidence="3">The sequence shown here is derived from an EMBL/GenBank/DDBJ whole genome shotgun (WGS) entry which is preliminary data.</text>
</comment>
<protein>
    <recommendedName>
        <fullName evidence="2">WW domain-containing protein</fullName>
    </recommendedName>
</protein>
<dbReference type="Proteomes" id="UP001610563">
    <property type="component" value="Unassembled WGS sequence"/>
</dbReference>
<dbReference type="InterPro" id="IPR036020">
    <property type="entry name" value="WW_dom_sf"/>
</dbReference>
<accession>A0ABR4FJW6</accession>
<dbReference type="EMBL" id="JBFTWV010000229">
    <property type="protein sequence ID" value="KAL2783536.1"/>
    <property type="molecule type" value="Genomic_DNA"/>
</dbReference>
<evidence type="ECO:0000313" key="4">
    <source>
        <dbReference type="Proteomes" id="UP001610563"/>
    </source>
</evidence>
<feature type="compositionally biased region" description="Basic and acidic residues" evidence="1">
    <location>
        <begin position="68"/>
        <end position="88"/>
    </location>
</feature>